<sequence length="208" mass="22261">LVSFLPLAVQVAHDDQLGQLLVRVHGDLQAEEPVGVRPRAQRVLGHGVGAGVPVGRHGDGEEGAHVRVLGDGQREDGRGELRRVVVDVQHLDAALDQPRPRADALHHVGDGHLELQEALAALEQVAAVPQRLAVDGDLRGVDVARLAVHAQVRRAHLQLVEVPPSDSPDIRLVGRGPNRKRGCPLTDNRRVLLPVSIPLPPQSQSAAN</sequence>
<keyword evidence="2" id="KW-1185">Reference proteome</keyword>
<proteinExistence type="predicted"/>
<dbReference type="GeneTree" id="ENSGT00970000197534"/>
<reference evidence="1" key="1">
    <citation type="submission" date="2025-08" db="UniProtKB">
        <authorList>
            <consortium name="Ensembl"/>
        </authorList>
    </citation>
    <scope>IDENTIFICATION</scope>
</reference>
<dbReference type="Ensembl" id="ENSCLMT00005036984.1">
    <property type="protein sequence ID" value="ENSCLMP00005035557.1"/>
    <property type="gene ID" value="ENSCLMG00005016969.1"/>
</dbReference>
<reference evidence="1" key="2">
    <citation type="submission" date="2025-09" db="UniProtKB">
        <authorList>
            <consortium name="Ensembl"/>
        </authorList>
    </citation>
    <scope>IDENTIFICATION</scope>
</reference>
<organism evidence="1 2">
    <name type="scientific">Cyclopterus lumpus</name>
    <name type="common">Lumpsucker</name>
    <dbReference type="NCBI Taxonomy" id="8103"/>
    <lineage>
        <taxon>Eukaryota</taxon>
        <taxon>Metazoa</taxon>
        <taxon>Chordata</taxon>
        <taxon>Craniata</taxon>
        <taxon>Vertebrata</taxon>
        <taxon>Euteleostomi</taxon>
        <taxon>Actinopterygii</taxon>
        <taxon>Neopterygii</taxon>
        <taxon>Teleostei</taxon>
        <taxon>Neoteleostei</taxon>
        <taxon>Acanthomorphata</taxon>
        <taxon>Eupercaria</taxon>
        <taxon>Perciformes</taxon>
        <taxon>Cottioidei</taxon>
        <taxon>Cottales</taxon>
        <taxon>Cyclopteridae</taxon>
        <taxon>Cyclopterus</taxon>
    </lineage>
</organism>
<dbReference type="Proteomes" id="UP000694565">
    <property type="component" value="Unplaced"/>
</dbReference>
<accession>A0A8C2ZZV9</accession>
<evidence type="ECO:0000313" key="1">
    <source>
        <dbReference type="Ensembl" id="ENSCLMP00005035557.1"/>
    </source>
</evidence>
<name>A0A8C2ZZV9_CYCLU</name>
<evidence type="ECO:0000313" key="2">
    <source>
        <dbReference type="Proteomes" id="UP000694565"/>
    </source>
</evidence>
<protein>
    <submittedName>
        <fullName evidence="1">Uncharacterized protein</fullName>
    </submittedName>
</protein>
<dbReference type="AlphaFoldDB" id="A0A8C2ZZV9"/>